<dbReference type="SMART" id="SM00387">
    <property type="entry name" value="HATPase_c"/>
    <property type="match status" value="1"/>
</dbReference>
<evidence type="ECO:0000256" key="6">
    <source>
        <dbReference type="ARBA" id="ARBA00022777"/>
    </source>
</evidence>
<organism evidence="10 11">
    <name type="scientific">Mycolicibacterium peregrinum</name>
    <name type="common">Mycobacterium peregrinum</name>
    <dbReference type="NCBI Taxonomy" id="43304"/>
    <lineage>
        <taxon>Bacteria</taxon>
        <taxon>Bacillati</taxon>
        <taxon>Actinomycetota</taxon>
        <taxon>Actinomycetes</taxon>
        <taxon>Mycobacteriales</taxon>
        <taxon>Mycobacteriaceae</taxon>
        <taxon>Mycolicibacterium</taxon>
    </lineage>
</organism>
<dbReference type="CDD" id="cd00075">
    <property type="entry name" value="HATPase"/>
    <property type="match status" value="1"/>
</dbReference>
<feature type="transmembrane region" description="Helical" evidence="8">
    <location>
        <begin position="67"/>
        <end position="87"/>
    </location>
</feature>
<dbReference type="PANTHER" id="PTHR43711:SF1">
    <property type="entry name" value="HISTIDINE KINASE 1"/>
    <property type="match status" value="1"/>
</dbReference>
<keyword evidence="8" id="KW-1133">Transmembrane helix</keyword>
<comment type="subcellular location">
    <subcellularLocation>
        <location evidence="2">Cell membrane</location>
    </subcellularLocation>
</comment>
<comment type="catalytic activity">
    <reaction evidence="1">
        <text>ATP + protein L-histidine = ADP + protein N-phospho-L-histidine.</text>
        <dbReference type="EC" id="2.7.13.3"/>
    </reaction>
</comment>
<protein>
    <recommendedName>
        <fullName evidence="3">histidine kinase</fullName>
        <ecNumber evidence="3">2.7.13.3</ecNumber>
    </recommendedName>
</protein>
<keyword evidence="4" id="KW-0597">Phosphoprotein</keyword>
<reference evidence="11" key="1">
    <citation type="submission" date="2016-06" db="EMBL/GenBank/DDBJ databases">
        <authorList>
            <person name="Sutton G."/>
            <person name="Brinkac L."/>
            <person name="Sanka R."/>
            <person name="Adams M."/>
            <person name="Lau E."/>
            <person name="Mehaffy C."/>
            <person name="Tameris M."/>
            <person name="Hatherill M."/>
            <person name="Hanekom W."/>
            <person name="Mahomed H."/>
            <person name="Mcshane H."/>
        </authorList>
    </citation>
    <scope>NUCLEOTIDE SEQUENCE [LARGE SCALE GENOMIC DNA]</scope>
    <source>
        <strain evidence="11">852002-51209_SCH5440388</strain>
    </source>
</reference>
<dbReference type="GO" id="GO:0005886">
    <property type="term" value="C:plasma membrane"/>
    <property type="evidence" value="ECO:0007669"/>
    <property type="project" value="UniProtKB-SubCell"/>
</dbReference>
<dbReference type="InterPro" id="IPR004358">
    <property type="entry name" value="Sig_transdc_His_kin-like_C"/>
</dbReference>
<dbReference type="Gene3D" id="3.30.565.10">
    <property type="entry name" value="Histidine kinase-like ATPase, C-terminal domain"/>
    <property type="match status" value="1"/>
</dbReference>
<evidence type="ECO:0000313" key="10">
    <source>
        <dbReference type="EMBL" id="OBB22144.1"/>
    </source>
</evidence>
<feature type="transmembrane region" description="Helical" evidence="8">
    <location>
        <begin position="7"/>
        <end position="26"/>
    </location>
</feature>
<dbReference type="InterPro" id="IPR003594">
    <property type="entry name" value="HATPase_dom"/>
</dbReference>
<dbReference type="PANTHER" id="PTHR43711">
    <property type="entry name" value="TWO-COMPONENT HISTIDINE KINASE"/>
    <property type="match status" value="1"/>
</dbReference>
<comment type="caution">
    <text evidence="10">The sequence shown here is derived from an EMBL/GenBank/DDBJ whole genome shotgun (WGS) entry which is preliminary data.</text>
</comment>
<evidence type="ECO:0000256" key="5">
    <source>
        <dbReference type="ARBA" id="ARBA00022679"/>
    </source>
</evidence>
<name>A0A1A0QKV8_MYCPR</name>
<dbReference type="InterPro" id="IPR036890">
    <property type="entry name" value="HATPase_C_sf"/>
</dbReference>
<dbReference type="InterPro" id="IPR003661">
    <property type="entry name" value="HisK_dim/P_dom"/>
</dbReference>
<evidence type="ECO:0000256" key="8">
    <source>
        <dbReference type="SAM" id="Phobius"/>
    </source>
</evidence>
<dbReference type="PRINTS" id="PR00344">
    <property type="entry name" value="BCTRLSENSOR"/>
</dbReference>
<dbReference type="RefSeq" id="WP_064937682.1">
    <property type="nucleotide sequence ID" value="NZ_LZSO01000050.1"/>
</dbReference>
<dbReference type="EMBL" id="LZSO01000050">
    <property type="protein sequence ID" value="OBB22144.1"/>
    <property type="molecule type" value="Genomic_DNA"/>
</dbReference>
<dbReference type="Pfam" id="PF00512">
    <property type="entry name" value="HisKA"/>
    <property type="match status" value="1"/>
</dbReference>
<evidence type="ECO:0000259" key="9">
    <source>
        <dbReference type="PROSITE" id="PS50109"/>
    </source>
</evidence>
<dbReference type="InterPro" id="IPR050736">
    <property type="entry name" value="Sensor_HK_Regulatory"/>
</dbReference>
<keyword evidence="8" id="KW-0812">Transmembrane</keyword>
<dbReference type="EC" id="2.7.13.3" evidence="3"/>
<dbReference type="OrthoDB" id="9806130at2"/>
<dbReference type="Proteomes" id="UP000093902">
    <property type="component" value="Unassembled WGS sequence"/>
</dbReference>
<gene>
    <name evidence="10" type="ORF">A5792_06415</name>
</gene>
<proteinExistence type="predicted"/>
<dbReference type="Gene3D" id="1.10.287.130">
    <property type="match status" value="1"/>
</dbReference>
<dbReference type="PROSITE" id="PS50109">
    <property type="entry name" value="HIS_KIN"/>
    <property type="match status" value="1"/>
</dbReference>
<sequence>MQNIAEIIGWALACSLPVVVAGAIIIRFARSWSLALSMVVLVLIPTLATFTGVLGASGFMITETFEQTGVVLVIVSVVTIPAAVMLARYQARRTVWEQEIRDSERAAEHSRRQLVAFVSHDLRTPLAGIRAVSEAIADGVVTDDEVRIQAKHIEQESIRLSEMVDDLFEMSKINAGSVRPVREQVALDEVVADVIAAHRIPADRAGVRLTAKLPPQPVRVLGSDRSLVRVLSNLVANAIAHTPEGGSVTLTLGSDAGGAWAHVDDTGVGIDEADLPRVFDVAYRGSNGRVPRADSSLPSGSGLGLTIAAGLVQAHGGTLSARNLGTGARFEVRLPLAIDGGRPHQ</sequence>
<dbReference type="InterPro" id="IPR036097">
    <property type="entry name" value="HisK_dim/P_sf"/>
</dbReference>
<keyword evidence="6 10" id="KW-0418">Kinase</keyword>
<feature type="domain" description="Histidine kinase" evidence="9">
    <location>
        <begin position="117"/>
        <end position="338"/>
    </location>
</feature>
<feature type="transmembrane region" description="Helical" evidence="8">
    <location>
        <begin position="38"/>
        <end position="61"/>
    </location>
</feature>
<evidence type="ECO:0000256" key="7">
    <source>
        <dbReference type="ARBA" id="ARBA00023012"/>
    </source>
</evidence>
<evidence type="ECO:0000256" key="3">
    <source>
        <dbReference type="ARBA" id="ARBA00012438"/>
    </source>
</evidence>
<keyword evidence="7" id="KW-0902">Two-component regulatory system</keyword>
<evidence type="ECO:0000256" key="4">
    <source>
        <dbReference type="ARBA" id="ARBA00022553"/>
    </source>
</evidence>
<accession>A0A1A0QKV8</accession>
<evidence type="ECO:0000313" key="11">
    <source>
        <dbReference type="Proteomes" id="UP000093902"/>
    </source>
</evidence>
<dbReference type="Pfam" id="PF02518">
    <property type="entry name" value="HATPase_c"/>
    <property type="match status" value="1"/>
</dbReference>
<keyword evidence="5" id="KW-0808">Transferase</keyword>
<dbReference type="CDD" id="cd00082">
    <property type="entry name" value="HisKA"/>
    <property type="match status" value="1"/>
</dbReference>
<dbReference type="SMART" id="SM00388">
    <property type="entry name" value="HisKA"/>
    <property type="match status" value="1"/>
</dbReference>
<evidence type="ECO:0000256" key="1">
    <source>
        <dbReference type="ARBA" id="ARBA00000085"/>
    </source>
</evidence>
<dbReference type="AlphaFoldDB" id="A0A1A0QKV8"/>
<keyword evidence="8" id="KW-0472">Membrane</keyword>
<dbReference type="GO" id="GO:0000155">
    <property type="term" value="F:phosphorelay sensor kinase activity"/>
    <property type="evidence" value="ECO:0007669"/>
    <property type="project" value="InterPro"/>
</dbReference>
<evidence type="ECO:0000256" key="2">
    <source>
        <dbReference type="ARBA" id="ARBA00004236"/>
    </source>
</evidence>
<dbReference type="InterPro" id="IPR005467">
    <property type="entry name" value="His_kinase_dom"/>
</dbReference>
<dbReference type="SUPFAM" id="SSF55874">
    <property type="entry name" value="ATPase domain of HSP90 chaperone/DNA topoisomerase II/histidine kinase"/>
    <property type="match status" value="1"/>
</dbReference>
<dbReference type="SUPFAM" id="SSF47384">
    <property type="entry name" value="Homodimeric domain of signal transducing histidine kinase"/>
    <property type="match status" value="1"/>
</dbReference>